<feature type="transmembrane region" description="Helical" evidence="1">
    <location>
        <begin position="346"/>
        <end position="363"/>
    </location>
</feature>
<evidence type="ECO:0000313" key="2">
    <source>
        <dbReference type="EMBL" id="TGN18298.1"/>
    </source>
</evidence>
<evidence type="ECO:0000313" key="3">
    <source>
        <dbReference type="Proteomes" id="UP000298058"/>
    </source>
</evidence>
<keyword evidence="1" id="KW-0472">Membrane</keyword>
<dbReference type="RefSeq" id="WP_135760986.1">
    <property type="nucleotide sequence ID" value="NZ_RQHW01000047.1"/>
</dbReference>
<gene>
    <name evidence="2" type="ORF">EHS15_12900</name>
</gene>
<feature type="transmembrane region" description="Helical" evidence="1">
    <location>
        <begin position="251"/>
        <end position="274"/>
    </location>
</feature>
<feature type="transmembrane region" description="Helical" evidence="1">
    <location>
        <begin position="286"/>
        <end position="304"/>
    </location>
</feature>
<feature type="transmembrane region" description="Helical" evidence="1">
    <location>
        <begin position="316"/>
        <end position="334"/>
    </location>
</feature>
<feature type="transmembrane region" description="Helical" evidence="1">
    <location>
        <begin position="88"/>
        <end position="108"/>
    </location>
</feature>
<sequence>MKLNRFIFIFFSVILTLFLFGQNLKASWGIIDDHEVFYLNDKYISEKGSFFDTVWTYSEVGKFGDFPRYRPAYYMIRMAETLLQPDVFGWYLFRLFIFAFFLFVCMLLLSEYFSVFNSLLIVIWFVSFGYWGDIFTRLGPGEIYCTLGVSLFLYGIICESRMKHSHLWVYLISLGDIIAAGSKENFIFLTPVLLYYLWRHRHKWNWNFLLLILSVFFNLIVFSSVAIYILKTADIYGMEDPQQKSSLLKRLFLNSYVIFSFSVLVVTFYVLRLYRLVSHRKMDWKSLFLMIFFFLTVIFNIIFYSGYWPQYNRYDFPGIILIQMTLLVALYSLLRYPASFFSDRKLALQVFLSILMILLIRPLDALSVRKESEKNAIRTSQFWNQLNSVSSYANKEPDSVWVIAVNQPYDFEFFDSSLRYSKQLRIDIPKVLWMENVSSGNEHEAGLVSDLNLRSETGIEEYNVIPRRQFETGTYNCIFTQFNTDIIPENLNKRCKTYKSVIIKW</sequence>
<dbReference type="Proteomes" id="UP000298058">
    <property type="component" value="Unassembled WGS sequence"/>
</dbReference>
<keyword evidence="1" id="KW-0812">Transmembrane</keyword>
<protein>
    <recommendedName>
        <fullName evidence="4">Glycosyltransferase RgtA/B/C/D-like domain-containing protein</fullName>
    </recommendedName>
</protein>
<keyword evidence="1" id="KW-1133">Transmembrane helix</keyword>
<name>A0A4R9M0R0_9LEPT</name>
<accession>A0A4R9M0R0</accession>
<feature type="transmembrane region" description="Helical" evidence="1">
    <location>
        <begin position="169"/>
        <end position="198"/>
    </location>
</feature>
<dbReference type="EMBL" id="RQHW01000047">
    <property type="protein sequence ID" value="TGN18298.1"/>
    <property type="molecule type" value="Genomic_DNA"/>
</dbReference>
<reference evidence="2" key="1">
    <citation type="journal article" date="2019" name="PLoS Negl. Trop. Dis.">
        <title>Revisiting the worldwide diversity of Leptospira species in the environment.</title>
        <authorList>
            <person name="Vincent A.T."/>
            <person name="Schiettekatte O."/>
            <person name="Bourhy P."/>
            <person name="Veyrier F.J."/>
            <person name="Picardeau M."/>
        </authorList>
    </citation>
    <scope>NUCLEOTIDE SEQUENCE [LARGE SCALE GENOMIC DNA]</scope>
    <source>
        <strain evidence="2">201300427</strain>
    </source>
</reference>
<evidence type="ECO:0008006" key="4">
    <source>
        <dbReference type="Google" id="ProtNLM"/>
    </source>
</evidence>
<dbReference type="AlphaFoldDB" id="A0A4R9M0R0"/>
<keyword evidence="3" id="KW-1185">Reference proteome</keyword>
<feature type="transmembrane region" description="Helical" evidence="1">
    <location>
        <begin position="115"/>
        <end position="132"/>
    </location>
</feature>
<feature type="transmembrane region" description="Helical" evidence="1">
    <location>
        <begin position="204"/>
        <end position="230"/>
    </location>
</feature>
<comment type="caution">
    <text evidence="2">The sequence shown here is derived from an EMBL/GenBank/DDBJ whole genome shotgun (WGS) entry which is preliminary data.</text>
</comment>
<dbReference type="OrthoDB" id="330621at2"/>
<feature type="transmembrane region" description="Helical" evidence="1">
    <location>
        <begin position="138"/>
        <end position="157"/>
    </location>
</feature>
<proteinExistence type="predicted"/>
<evidence type="ECO:0000256" key="1">
    <source>
        <dbReference type="SAM" id="Phobius"/>
    </source>
</evidence>
<organism evidence="2 3">
    <name type="scientific">Leptospira idonii</name>
    <dbReference type="NCBI Taxonomy" id="1193500"/>
    <lineage>
        <taxon>Bacteria</taxon>
        <taxon>Pseudomonadati</taxon>
        <taxon>Spirochaetota</taxon>
        <taxon>Spirochaetia</taxon>
        <taxon>Leptospirales</taxon>
        <taxon>Leptospiraceae</taxon>
        <taxon>Leptospira</taxon>
    </lineage>
</organism>